<accession>A0A844D9P2</accession>
<dbReference type="AlphaFoldDB" id="A0A844D9P2"/>
<comment type="caution">
    <text evidence="1">The sequence shown here is derived from an EMBL/GenBank/DDBJ whole genome shotgun (WGS) entry which is preliminary data.</text>
</comment>
<sequence length="564" mass="62947">MKASTSAYGPTRILPTLEAQAASLWTFVKAKAPNFTMNGARDVIRQLNLQPGEALNSVAKRLMVVLKTHRIKLKHIPALHAAAGLYGFDSLHTYQNDDVRRLVFSAFDTGQVKDSQFDSWDQLADDLRKWVDRLRARGQLPLGVLKLGFTVGVISFTTPVPSAKGEVQQRPQDWPLAVITSGVDDPQWLDGAPAALAKLRRHLEENGHAVLDGYEALRLCANSQDIPGHPTAVTVKDVVNSELVLMREDDEDDPHSGYEIARGDELSCWYQLELSMRDDESNEMPTLHITVPKDGVGAWYVNGIRYVWSVETLKPDAYVPGRVTRQISVADCDRLQGRYHLAKRIHGKSFKHREHSKRLDYLNGLPDAYRIDLHFVLHELNKAGLTWDSYIEKFELEPVPMANVLPVGFVFQFLENLQVDKPNMVFAKPNVSEMVRVGDDGLLRALMQRVDKVVYVVPAGLDEQHATALREVVDEFASGLHAQKLFTDAGGLRSERELPHLVWATEAEEFRLGVGALGLAIRAATIPYLHSTKGIIPEIPGVKAWPWASGNALFLRFERVGGAQ</sequence>
<dbReference type="EMBL" id="WKJL01000003">
    <property type="protein sequence ID" value="MRW83754.1"/>
    <property type="molecule type" value="Genomic_DNA"/>
</dbReference>
<dbReference type="Proteomes" id="UP000439986">
    <property type="component" value="Unassembled WGS sequence"/>
</dbReference>
<keyword evidence="2" id="KW-1185">Reference proteome</keyword>
<dbReference type="RefSeq" id="WP_154356815.1">
    <property type="nucleotide sequence ID" value="NZ_WKJL01000003.1"/>
</dbReference>
<reference evidence="1 2" key="1">
    <citation type="submission" date="2019-11" db="EMBL/GenBank/DDBJ databases">
        <title>Novel species isolated from a subtropical stream in China.</title>
        <authorList>
            <person name="Lu H."/>
        </authorList>
    </citation>
    <scope>NUCLEOTIDE SEQUENCE [LARGE SCALE GENOMIC DNA]</scope>
    <source>
        <strain evidence="1 2">FT26W</strain>
    </source>
</reference>
<protein>
    <submittedName>
        <fullName evidence="1">Uncharacterized protein</fullName>
    </submittedName>
</protein>
<proteinExistence type="predicted"/>
<evidence type="ECO:0000313" key="1">
    <source>
        <dbReference type="EMBL" id="MRW83754.1"/>
    </source>
</evidence>
<gene>
    <name evidence="1" type="ORF">GJ698_06555</name>
</gene>
<name>A0A844D9P2_9BURK</name>
<evidence type="ECO:0000313" key="2">
    <source>
        <dbReference type="Proteomes" id="UP000439986"/>
    </source>
</evidence>
<organism evidence="1 2">
    <name type="scientific">Duganella aquatilis</name>
    <dbReference type="NCBI Taxonomy" id="2666082"/>
    <lineage>
        <taxon>Bacteria</taxon>
        <taxon>Pseudomonadati</taxon>
        <taxon>Pseudomonadota</taxon>
        <taxon>Betaproteobacteria</taxon>
        <taxon>Burkholderiales</taxon>
        <taxon>Oxalobacteraceae</taxon>
        <taxon>Telluria group</taxon>
        <taxon>Duganella</taxon>
    </lineage>
</organism>